<dbReference type="KEGG" id="vg:16212530"/>
<organism evidence="1 2">
    <name type="scientific">Edwardsiella phage PEi21</name>
    <dbReference type="NCBI Taxonomy" id="1325372"/>
    <lineage>
        <taxon>Viruses</taxon>
        <taxon>Duplodnaviria</taxon>
        <taxon>Heunggongvirae</taxon>
        <taxon>Uroviricota</taxon>
        <taxon>Caudoviricetes</taxon>
        <taxon>Yokohamavirus</taxon>
        <taxon>Yokohamavirus PEi21</taxon>
    </lineage>
</organism>
<name>N0DPB7_9CAUD</name>
<evidence type="ECO:0000313" key="1">
    <source>
        <dbReference type="EMBL" id="BAN16825.1"/>
    </source>
</evidence>
<dbReference type="GeneID" id="16212530"/>
<keyword evidence="2" id="KW-1185">Reference proteome</keyword>
<proteinExistence type="predicted"/>
<sequence length="51" mass="5878">MTDRSILNAKKKPPRKAVKALALEVVTVSRGLGYEPVTFHRWSLYLEGWTY</sequence>
<accession>N0DPB7</accession>
<evidence type="ECO:0000313" key="2">
    <source>
        <dbReference type="Proteomes" id="UP000012997"/>
    </source>
</evidence>
<dbReference type="Proteomes" id="UP000012997">
    <property type="component" value="Segment"/>
</dbReference>
<dbReference type="EMBL" id="AP013057">
    <property type="protein sequence ID" value="BAN16825.1"/>
    <property type="molecule type" value="Genomic_DNA"/>
</dbReference>
<dbReference type="RefSeq" id="YP_008869228.1">
    <property type="nucleotide sequence ID" value="NC_021342.2"/>
</dbReference>
<protein>
    <submittedName>
        <fullName evidence="1">Uncharacterized protein</fullName>
    </submittedName>
</protein>
<reference evidence="1 2" key="1">
    <citation type="journal article" date="2014" name="Genome Announc.">
        <title>Complete Genome Sequence of the Edwardsiella ictaluri-Specific Bacteriophage PEi21, Isolated from River Water in Japan.</title>
        <authorList>
            <person name="Yasuike M."/>
            <person name="Kai W."/>
            <person name="Nakamura Y."/>
            <person name="Fujiwara A."/>
            <person name="Kawato Y."/>
            <person name="Hassan E.S."/>
            <person name="Mahmoud M.M."/>
            <person name="Nagai S."/>
            <person name="Kobayashi T."/>
            <person name="Ototake M."/>
            <person name="Nakai T."/>
        </authorList>
    </citation>
    <scope>NUCLEOTIDE SEQUENCE [LARGE SCALE GENOMIC DNA]</scope>
</reference>